<reference evidence="7" key="1">
    <citation type="submission" date="2022-06" db="EMBL/GenBank/DDBJ databases">
        <title>Uncovering the hologenomic basis of an extraordinary plant invasion.</title>
        <authorList>
            <person name="Bieker V.C."/>
            <person name="Martin M.D."/>
            <person name="Gilbert T."/>
            <person name="Hodgins K."/>
            <person name="Battlay P."/>
            <person name="Petersen B."/>
            <person name="Wilson J."/>
        </authorList>
    </citation>
    <scope>NUCLEOTIDE SEQUENCE</scope>
    <source>
        <strain evidence="7">AA19_3_7</strain>
        <tissue evidence="7">Leaf</tissue>
    </source>
</reference>
<organism evidence="7 8">
    <name type="scientific">Ambrosia artemisiifolia</name>
    <name type="common">Common ragweed</name>
    <dbReference type="NCBI Taxonomy" id="4212"/>
    <lineage>
        <taxon>Eukaryota</taxon>
        <taxon>Viridiplantae</taxon>
        <taxon>Streptophyta</taxon>
        <taxon>Embryophyta</taxon>
        <taxon>Tracheophyta</taxon>
        <taxon>Spermatophyta</taxon>
        <taxon>Magnoliopsida</taxon>
        <taxon>eudicotyledons</taxon>
        <taxon>Gunneridae</taxon>
        <taxon>Pentapetalae</taxon>
        <taxon>asterids</taxon>
        <taxon>campanulids</taxon>
        <taxon>Asterales</taxon>
        <taxon>Asteraceae</taxon>
        <taxon>Asteroideae</taxon>
        <taxon>Heliantheae alliance</taxon>
        <taxon>Heliantheae</taxon>
        <taxon>Ambrosia</taxon>
    </lineage>
</organism>
<evidence type="ECO:0000259" key="6">
    <source>
        <dbReference type="PROSITE" id="PS51011"/>
    </source>
</evidence>
<evidence type="ECO:0000313" key="8">
    <source>
        <dbReference type="Proteomes" id="UP001206925"/>
    </source>
</evidence>
<dbReference type="InterPro" id="IPR045147">
    <property type="entry name" value="ARI3A/B/C"/>
</dbReference>
<dbReference type="FunFam" id="1.10.150.60:FF:000018">
    <property type="entry name" value="AT-rich interactive domain-containing protein 3"/>
    <property type="match status" value="1"/>
</dbReference>
<feature type="non-terminal residue" evidence="7">
    <location>
        <position position="1"/>
    </location>
</feature>
<dbReference type="EMBL" id="JAMZMK010010175">
    <property type="protein sequence ID" value="KAI7732720.1"/>
    <property type="molecule type" value="Genomic_DNA"/>
</dbReference>
<gene>
    <name evidence="7" type="ORF">M8C21_001898</name>
</gene>
<dbReference type="SMART" id="SM01014">
    <property type="entry name" value="ARID"/>
    <property type="match status" value="1"/>
</dbReference>
<dbReference type="PANTHER" id="PTHR15348:SF0">
    <property type="entry name" value="PROTEIN DEAD RINGER"/>
    <property type="match status" value="1"/>
</dbReference>
<dbReference type="CDD" id="cd16100">
    <property type="entry name" value="ARID"/>
    <property type="match status" value="1"/>
</dbReference>
<evidence type="ECO:0000256" key="1">
    <source>
        <dbReference type="ARBA" id="ARBA00023015"/>
    </source>
</evidence>
<dbReference type="PROSITE" id="PS51011">
    <property type="entry name" value="ARID"/>
    <property type="match status" value="1"/>
</dbReference>
<feature type="non-terminal residue" evidence="7">
    <location>
        <position position="200"/>
    </location>
</feature>
<dbReference type="InterPro" id="IPR036431">
    <property type="entry name" value="ARID_dom_sf"/>
</dbReference>
<keyword evidence="3" id="KW-0804">Transcription</keyword>
<dbReference type="Proteomes" id="UP001206925">
    <property type="component" value="Unassembled WGS sequence"/>
</dbReference>
<sequence>NNNNNNNAEHNDNTSAIDGIDNQHNSVADTQVAVDKEEHGGNKNDDVEEAMALVEAHEEGEGIKAVESRKSFLLEPNSGVEDESGTEDEQAEFIKELETFHKQRFLEFKPPRFYQEPLNCLKLWRSVIRLGGYEQVTSCKFWRQIGESFKPPKTCTTVSWTFRCFYEKALLEYEKYKSSIGELPFTDVYAAEPVSGVKQR</sequence>
<feature type="domain" description="ARID" evidence="6">
    <location>
        <begin position="87"/>
        <end position="178"/>
    </location>
</feature>
<accession>A0AAD5C0K9</accession>
<protein>
    <recommendedName>
        <fullName evidence="6">ARID domain-containing protein</fullName>
    </recommendedName>
</protein>
<feature type="compositionally biased region" description="Basic and acidic residues" evidence="5">
    <location>
        <begin position="34"/>
        <end position="45"/>
    </location>
</feature>
<dbReference type="GO" id="GO:0006357">
    <property type="term" value="P:regulation of transcription by RNA polymerase II"/>
    <property type="evidence" value="ECO:0007669"/>
    <property type="project" value="InterPro"/>
</dbReference>
<dbReference type="Pfam" id="PF01388">
    <property type="entry name" value="ARID"/>
    <property type="match status" value="1"/>
</dbReference>
<comment type="caution">
    <text evidence="7">The sequence shown here is derived from an EMBL/GenBank/DDBJ whole genome shotgun (WGS) entry which is preliminary data.</text>
</comment>
<evidence type="ECO:0000256" key="4">
    <source>
        <dbReference type="ARBA" id="ARBA00023242"/>
    </source>
</evidence>
<name>A0AAD5C0K9_AMBAR</name>
<dbReference type="InterPro" id="IPR001606">
    <property type="entry name" value="ARID_dom"/>
</dbReference>
<evidence type="ECO:0000256" key="2">
    <source>
        <dbReference type="ARBA" id="ARBA00023125"/>
    </source>
</evidence>
<keyword evidence="4" id="KW-0539">Nucleus</keyword>
<evidence type="ECO:0000256" key="3">
    <source>
        <dbReference type="ARBA" id="ARBA00023163"/>
    </source>
</evidence>
<dbReference type="PANTHER" id="PTHR15348">
    <property type="entry name" value="AT-RICH INTERACTIVE DOMAIN-CONTAINING PROTEIN ARID DOMAIN- CONTAINING PROTEIN DEAD RINGER PROTEIN B-CELL REGULATOR OF IGH TRANSCRIPTION BRIGHT"/>
    <property type="match status" value="1"/>
</dbReference>
<dbReference type="SMART" id="SM00501">
    <property type="entry name" value="BRIGHT"/>
    <property type="match status" value="1"/>
</dbReference>
<evidence type="ECO:0000256" key="5">
    <source>
        <dbReference type="SAM" id="MobiDB-lite"/>
    </source>
</evidence>
<keyword evidence="2" id="KW-0238">DNA-binding</keyword>
<feature type="region of interest" description="Disordered" evidence="5">
    <location>
        <begin position="1"/>
        <end position="45"/>
    </location>
</feature>
<dbReference type="Gene3D" id="1.10.150.60">
    <property type="entry name" value="ARID DNA-binding domain"/>
    <property type="match status" value="1"/>
</dbReference>
<dbReference type="AlphaFoldDB" id="A0AAD5C0K9"/>
<dbReference type="GO" id="GO:0003677">
    <property type="term" value="F:DNA binding"/>
    <property type="evidence" value="ECO:0007669"/>
    <property type="project" value="UniProtKB-KW"/>
</dbReference>
<keyword evidence="1" id="KW-0805">Transcription regulation</keyword>
<dbReference type="SUPFAM" id="SSF46774">
    <property type="entry name" value="ARID-like"/>
    <property type="match status" value="1"/>
</dbReference>
<evidence type="ECO:0000313" key="7">
    <source>
        <dbReference type="EMBL" id="KAI7732720.1"/>
    </source>
</evidence>
<dbReference type="GO" id="GO:0005634">
    <property type="term" value="C:nucleus"/>
    <property type="evidence" value="ECO:0007669"/>
    <property type="project" value="TreeGrafter"/>
</dbReference>
<keyword evidence="8" id="KW-1185">Reference proteome</keyword>
<proteinExistence type="predicted"/>